<feature type="transmembrane region" description="Helical" evidence="1">
    <location>
        <begin position="66"/>
        <end position="90"/>
    </location>
</feature>
<accession>A0A2P8GTH2</accession>
<gene>
    <name evidence="2" type="ORF">CLV49_0867</name>
</gene>
<evidence type="ECO:0000313" key="3">
    <source>
        <dbReference type="Proteomes" id="UP000241203"/>
    </source>
</evidence>
<keyword evidence="1" id="KW-0812">Transmembrane</keyword>
<dbReference type="AlphaFoldDB" id="A0A2P8GTH2"/>
<keyword evidence="1" id="KW-1133">Transmembrane helix</keyword>
<dbReference type="Proteomes" id="UP000241203">
    <property type="component" value="Unassembled WGS sequence"/>
</dbReference>
<keyword evidence="1" id="KW-0472">Membrane</keyword>
<name>A0A2P8GTH2_9MICO</name>
<organism evidence="2 3">
    <name type="scientific">Labedella gwakjiensis</name>
    <dbReference type="NCBI Taxonomy" id="390269"/>
    <lineage>
        <taxon>Bacteria</taxon>
        <taxon>Bacillati</taxon>
        <taxon>Actinomycetota</taxon>
        <taxon>Actinomycetes</taxon>
        <taxon>Micrococcales</taxon>
        <taxon>Microbacteriaceae</taxon>
        <taxon>Labedella</taxon>
    </lineage>
</organism>
<feature type="transmembrane region" description="Helical" evidence="1">
    <location>
        <begin position="136"/>
        <end position="159"/>
    </location>
</feature>
<sequence length="176" mass="18096">MGVGMSRERRQAVGVAAVGVVLVAAYALVMVLQILVWNPLAAAPSGLTLDEVYATMQAAGEWWPGAHVWVIGLSSVGVSLAMALLVVALWMPAPRPVLIAAGVATILAFGAPAYWLTSFSMGMSLADTFAISGADASPWATPLLVVSGLATVAAFVLALGAGVRREPRLAPSSDLR</sequence>
<feature type="transmembrane region" description="Helical" evidence="1">
    <location>
        <begin position="97"/>
        <end position="116"/>
    </location>
</feature>
<evidence type="ECO:0000256" key="1">
    <source>
        <dbReference type="SAM" id="Phobius"/>
    </source>
</evidence>
<protein>
    <submittedName>
        <fullName evidence="2">Uncharacterized protein</fullName>
    </submittedName>
</protein>
<proteinExistence type="predicted"/>
<evidence type="ECO:0000313" key="2">
    <source>
        <dbReference type="EMBL" id="PSL37260.1"/>
    </source>
</evidence>
<feature type="transmembrane region" description="Helical" evidence="1">
    <location>
        <begin position="12"/>
        <end position="37"/>
    </location>
</feature>
<comment type="caution">
    <text evidence="2">The sequence shown here is derived from an EMBL/GenBank/DDBJ whole genome shotgun (WGS) entry which is preliminary data.</text>
</comment>
<reference evidence="2 3" key="1">
    <citation type="submission" date="2018-03" db="EMBL/GenBank/DDBJ databases">
        <title>Genomic Encyclopedia of Archaeal and Bacterial Type Strains, Phase II (KMG-II): from individual species to whole genera.</title>
        <authorList>
            <person name="Goeker M."/>
        </authorList>
    </citation>
    <scope>NUCLEOTIDE SEQUENCE [LARGE SCALE GENOMIC DNA]</scope>
    <source>
        <strain evidence="2 3">DSM 21548</strain>
    </source>
</reference>
<dbReference type="EMBL" id="PYAU01000001">
    <property type="protein sequence ID" value="PSL37260.1"/>
    <property type="molecule type" value="Genomic_DNA"/>
</dbReference>